<evidence type="ECO:0000256" key="1">
    <source>
        <dbReference type="ARBA" id="ARBA00022574"/>
    </source>
</evidence>
<evidence type="ECO:0000256" key="2">
    <source>
        <dbReference type="ARBA" id="ARBA00022737"/>
    </source>
</evidence>
<dbReference type="PANTHER" id="PTHR12764:SF4">
    <property type="entry name" value="INTRAFLAGELLAR TRANSPORT PROTEIN 122 HOMOLOG"/>
    <property type="match status" value="1"/>
</dbReference>
<evidence type="ECO:0000313" key="6">
    <source>
        <dbReference type="Proteomes" id="UP000823941"/>
    </source>
</evidence>
<name>A0ABQ7R8H9_PLUXY</name>
<comment type="caution">
    <text evidence="5">The sequence shown here is derived from an EMBL/GenBank/DDBJ whole genome shotgun (WGS) entry which is preliminary data.</text>
</comment>
<dbReference type="InterPro" id="IPR057411">
    <property type="entry name" value="TPR_IFT122"/>
</dbReference>
<dbReference type="InterPro" id="IPR039857">
    <property type="entry name" value="Ift122/121"/>
</dbReference>
<feature type="compositionally biased region" description="Low complexity" evidence="3">
    <location>
        <begin position="585"/>
        <end position="594"/>
    </location>
</feature>
<feature type="domain" description="Intraflagellar transport protein 122 homolog TPR" evidence="4">
    <location>
        <begin position="49"/>
        <end position="350"/>
    </location>
</feature>
<dbReference type="Pfam" id="PF25295">
    <property type="entry name" value="TPR_IFT122"/>
    <property type="match status" value="1"/>
</dbReference>
<gene>
    <name evidence="5" type="ORF">JYU34_000757</name>
</gene>
<keyword evidence="6" id="KW-1185">Reference proteome</keyword>
<feature type="region of interest" description="Disordered" evidence="3">
    <location>
        <begin position="575"/>
        <end position="594"/>
    </location>
</feature>
<evidence type="ECO:0000313" key="5">
    <source>
        <dbReference type="EMBL" id="KAG7313602.1"/>
    </source>
</evidence>
<dbReference type="PANTHER" id="PTHR12764">
    <property type="entry name" value="WD REPEAT DOMAIN-RELATED"/>
    <property type="match status" value="1"/>
</dbReference>
<proteinExistence type="predicted"/>
<evidence type="ECO:0000256" key="3">
    <source>
        <dbReference type="SAM" id="MobiDB-lite"/>
    </source>
</evidence>
<evidence type="ECO:0000259" key="4">
    <source>
        <dbReference type="Pfam" id="PF25295"/>
    </source>
</evidence>
<reference evidence="5 6" key="1">
    <citation type="submission" date="2021-06" db="EMBL/GenBank/DDBJ databases">
        <title>A haploid diamondback moth (Plutella xylostella L.) genome assembly resolves 31 chromosomes and identifies a diamide resistance mutation.</title>
        <authorList>
            <person name="Ward C.M."/>
            <person name="Perry K.D."/>
            <person name="Baker G."/>
            <person name="Powis K."/>
            <person name="Heckel D.G."/>
            <person name="Baxter S.W."/>
        </authorList>
    </citation>
    <scope>NUCLEOTIDE SEQUENCE [LARGE SCALE GENOMIC DNA]</scope>
    <source>
        <strain evidence="5 6">LV</strain>
        <tissue evidence="5">Single pupa</tissue>
    </source>
</reference>
<dbReference type="EMBL" id="JAHIBW010000001">
    <property type="protein sequence ID" value="KAG7313602.1"/>
    <property type="molecule type" value="Genomic_DNA"/>
</dbReference>
<accession>A0ABQ7R8H9</accession>
<keyword evidence="2" id="KW-0677">Repeat</keyword>
<organism evidence="5 6">
    <name type="scientific">Plutella xylostella</name>
    <name type="common">Diamondback moth</name>
    <name type="synonym">Plutella maculipennis</name>
    <dbReference type="NCBI Taxonomy" id="51655"/>
    <lineage>
        <taxon>Eukaryota</taxon>
        <taxon>Metazoa</taxon>
        <taxon>Ecdysozoa</taxon>
        <taxon>Arthropoda</taxon>
        <taxon>Hexapoda</taxon>
        <taxon>Insecta</taxon>
        <taxon>Pterygota</taxon>
        <taxon>Neoptera</taxon>
        <taxon>Endopterygota</taxon>
        <taxon>Lepidoptera</taxon>
        <taxon>Glossata</taxon>
        <taxon>Ditrysia</taxon>
        <taxon>Yponomeutoidea</taxon>
        <taxon>Plutellidae</taxon>
        <taxon>Plutella</taxon>
    </lineage>
</organism>
<protein>
    <recommendedName>
        <fullName evidence="4">Intraflagellar transport protein 122 homolog TPR domain-containing protein</fullName>
    </recommendedName>
</protein>
<keyword evidence="1" id="KW-0853">WD repeat</keyword>
<sequence length="594" mass="64556">MGRWADAAASFLSVGAQAQALSLYTDLRMFNKAQSINNLVTRCQCNNSASEDRAIVLGTALAHMGRWAGAAASFLSVGAQAQALSLYTDLRMFNKAQELVTDSAGGLALARRRAEWARHAGSPSAPAMFLACGDVPRAAELLQAAQRPAQLIELSRKLELGSRDALRHVAGALEAVGERAAAAAVYERLADYKKQAVVVMAELAVAAGDWDRAFSLAEERSEVRRLVYLPYALHCAQRNMFVEAQQAYHMAGETATAMRVFSILVDNAVLEQRHSDASYLHQLLARRCLAPDNPSHSMSSYHHNLWLAQVYHAYDAVHRCAHEPFSLSAPDSLLNAARFVLAMIEGKTPPPGVSLFCIYLCIAKQAKALNHIALAKQMLDKMLALKIPVKFQESVELLTLTTLALPGGGTDGGALCWRCRRTLPALTPLRCPHCRHAPALALPSYEVLPLVLFRPEPEISPEEADELLERTEIEPDSTDHLTIGEDSDALFQDVGFEGEGEPDGAVICSRVALLRLNPGCVVRVARPPPLPPLLYRNMMAELAVAECRHCATLMYMEDMEIQEATKGHCPFCRTPRAPPAPSSPGSPASDDASP</sequence>
<dbReference type="Proteomes" id="UP000823941">
    <property type="component" value="Chromosome 1"/>
</dbReference>